<evidence type="ECO:0000313" key="1">
    <source>
        <dbReference type="EMBL" id="MEV0711503.1"/>
    </source>
</evidence>
<keyword evidence="2" id="KW-1185">Reference proteome</keyword>
<dbReference type="RefSeq" id="WP_157978837.1">
    <property type="nucleotide sequence ID" value="NZ_JBFAKC010000015.1"/>
</dbReference>
<gene>
    <name evidence="1" type="ORF">AB0I48_28445</name>
</gene>
<sequence>MPGHQYQSRDERVEPDPVRARFQVEEGIADLVDRIHIAGTYPHRIVGDAGQTPTPVGRTRQFAARSGQDVHHVDGDADVRCDHHEVDLAARARVATLGDVAPGDHDSGDPIFVGPLPQPSGDPLLGGPDAVSCGVDDEHLLHPPRAERRKRRPYNVIAGQRHPHQCW</sequence>
<proteinExistence type="predicted"/>
<dbReference type="EMBL" id="JBFAKC010000015">
    <property type="protein sequence ID" value="MEV0711503.1"/>
    <property type="molecule type" value="Genomic_DNA"/>
</dbReference>
<evidence type="ECO:0000313" key="2">
    <source>
        <dbReference type="Proteomes" id="UP001551695"/>
    </source>
</evidence>
<dbReference type="Proteomes" id="UP001551695">
    <property type="component" value="Unassembled WGS sequence"/>
</dbReference>
<organism evidence="1 2">
    <name type="scientific">Nocardia aurea</name>
    <dbReference type="NCBI Taxonomy" id="2144174"/>
    <lineage>
        <taxon>Bacteria</taxon>
        <taxon>Bacillati</taxon>
        <taxon>Actinomycetota</taxon>
        <taxon>Actinomycetes</taxon>
        <taxon>Mycobacteriales</taxon>
        <taxon>Nocardiaceae</taxon>
        <taxon>Nocardia</taxon>
    </lineage>
</organism>
<accession>A0ABV3G1F0</accession>
<comment type="caution">
    <text evidence="1">The sequence shown here is derived from an EMBL/GenBank/DDBJ whole genome shotgun (WGS) entry which is preliminary data.</text>
</comment>
<reference evidence="1 2" key="1">
    <citation type="submission" date="2024-06" db="EMBL/GenBank/DDBJ databases">
        <title>The Natural Products Discovery Center: Release of the First 8490 Sequenced Strains for Exploring Actinobacteria Biosynthetic Diversity.</title>
        <authorList>
            <person name="Kalkreuter E."/>
            <person name="Kautsar S.A."/>
            <person name="Yang D."/>
            <person name="Bader C.D."/>
            <person name="Teijaro C.N."/>
            <person name="Fluegel L."/>
            <person name="Davis C.M."/>
            <person name="Simpson J.R."/>
            <person name="Lauterbach L."/>
            <person name="Steele A.D."/>
            <person name="Gui C."/>
            <person name="Meng S."/>
            <person name="Li G."/>
            <person name="Viehrig K."/>
            <person name="Ye F."/>
            <person name="Su P."/>
            <person name="Kiefer A.F."/>
            <person name="Nichols A."/>
            <person name="Cepeda A.J."/>
            <person name="Yan W."/>
            <person name="Fan B."/>
            <person name="Jiang Y."/>
            <person name="Adhikari A."/>
            <person name="Zheng C.-J."/>
            <person name="Schuster L."/>
            <person name="Cowan T.M."/>
            <person name="Smanski M.J."/>
            <person name="Chevrette M.G."/>
            <person name="De Carvalho L.P.S."/>
            <person name="Shen B."/>
        </authorList>
    </citation>
    <scope>NUCLEOTIDE SEQUENCE [LARGE SCALE GENOMIC DNA]</scope>
    <source>
        <strain evidence="1 2">NPDC050403</strain>
    </source>
</reference>
<name>A0ABV3G1F0_9NOCA</name>
<protein>
    <submittedName>
        <fullName evidence="1">Uncharacterized protein</fullName>
    </submittedName>
</protein>